<dbReference type="Proteomes" id="UP000319383">
    <property type="component" value="Chromosome"/>
</dbReference>
<evidence type="ECO:0000256" key="1">
    <source>
        <dbReference type="SAM" id="MobiDB-lite"/>
    </source>
</evidence>
<evidence type="ECO:0000313" key="3">
    <source>
        <dbReference type="Proteomes" id="UP000319383"/>
    </source>
</evidence>
<proteinExistence type="predicted"/>
<dbReference type="RefSeq" id="WP_145380307.1">
    <property type="nucleotide sequence ID" value="NZ_CAXBED010000085.1"/>
</dbReference>
<dbReference type="EMBL" id="CP036276">
    <property type="protein sequence ID" value="QDU47497.1"/>
    <property type="molecule type" value="Genomic_DNA"/>
</dbReference>
<dbReference type="AlphaFoldDB" id="A0A517ZYF5"/>
<feature type="region of interest" description="Disordered" evidence="1">
    <location>
        <begin position="1"/>
        <end position="47"/>
    </location>
</feature>
<name>A0A517ZYF5_9PLAN</name>
<accession>A0A517ZYF5</accession>
<protein>
    <submittedName>
        <fullName evidence="2">Uncharacterized protein</fullName>
    </submittedName>
</protein>
<gene>
    <name evidence="2" type="ORF">Mal52_60290</name>
</gene>
<evidence type="ECO:0000313" key="2">
    <source>
        <dbReference type="EMBL" id="QDU47497.1"/>
    </source>
</evidence>
<dbReference type="OrthoDB" id="290982at2"/>
<sequence length="94" mass="11084">MSRVKIEDLSVERTMDEGETNDIVGAGHHGHGHHHHGGHRRRGGWGPRGGYYRRPRYHDTSHFHYQPGGYVPHGNHYHYVPGHYRLHRQGHWHY</sequence>
<organism evidence="2 3">
    <name type="scientific">Symmachiella dynata</name>
    <dbReference type="NCBI Taxonomy" id="2527995"/>
    <lineage>
        <taxon>Bacteria</taxon>
        <taxon>Pseudomonadati</taxon>
        <taxon>Planctomycetota</taxon>
        <taxon>Planctomycetia</taxon>
        <taxon>Planctomycetales</taxon>
        <taxon>Planctomycetaceae</taxon>
        <taxon>Symmachiella</taxon>
    </lineage>
</organism>
<keyword evidence="3" id="KW-1185">Reference proteome</keyword>
<dbReference type="KEGG" id="sdyn:Mal52_60290"/>
<feature type="compositionally biased region" description="Basic residues" evidence="1">
    <location>
        <begin position="28"/>
        <end position="43"/>
    </location>
</feature>
<feature type="compositionally biased region" description="Basic and acidic residues" evidence="1">
    <location>
        <begin position="1"/>
        <end position="16"/>
    </location>
</feature>
<reference evidence="2 3" key="1">
    <citation type="submission" date="2019-02" db="EMBL/GenBank/DDBJ databases">
        <title>Deep-cultivation of Planctomycetes and their phenomic and genomic characterization uncovers novel biology.</title>
        <authorList>
            <person name="Wiegand S."/>
            <person name="Jogler M."/>
            <person name="Boedeker C."/>
            <person name="Pinto D."/>
            <person name="Vollmers J."/>
            <person name="Rivas-Marin E."/>
            <person name="Kohn T."/>
            <person name="Peeters S.H."/>
            <person name="Heuer A."/>
            <person name="Rast P."/>
            <person name="Oberbeckmann S."/>
            <person name="Bunk B."/>
            <person name="Jeske O."/>
            <person name="Meyerdierks A."/>
            <person name="Storesund J.E."/>
            <person name="Kallscheuer N."/>
            <person name="Luecker S."/>
            <person name="Lage O.M."/>
            <person name="Pohl T."/>
            <person name="Merkel B.J."/>
            <person name="Hornburger P."/>
            <person name="Mueller R.-W."/>
            <person name="Bruemmer F."/>
            <person name="Labrenz M."/>
            <person name="Spormann A.M."/>
            <person name="Op den Camp H."/>
            <person name="Overmann J."/>
            <person name="Amann R."/>
            <person name="Jetten M.S.M."/>
            <person name="Mascher T."/>
            <person name="Medema M.H."/>
            <person name="Devos D.P."/>
            <person name="Kaster A.-K."/>
            <person name="Ovreas L."/>
            <person name="Rohde M."/>
            <person name="Galperin M.Y."/>
            <person name="Jogler C."/>
        </authorList>
    </citation>
    <scope>NUCLEOTIDE SEQUENCE [LARGE SCALE GENOMIC DNA]</scope>
    <source>
        <strain evidence="2 3">Mal52</strain>
    </source>
</reference>